<evidence type="ECO:0000256" key="1">
    <source>
        <dbReference type="SAM" id="Phobius"/>
    </source>
</evidence>
<dbReference type="InterPro" id="IPR003675">
    <property type="entry name" value="Rce1/LyrA-like_dom"/>
</dbReference>
<proteinExistence type="predicted"/>
<dbReference type="EMBL" id="BMXF01000001">
    <property type="protein sequence ID" value="GHB56776.1"/>
    <property type="molecule type" value="Genomic_DNA"/>
</dbReference>
<dbReference type="RefSeq" id="WP_189563023.1">
    <property type="nucleotide sequence ID" value="NZ_BMXF01000001.1"/>
</dbReference>
<keyword evidence="1" id="KW-1133">Transmembrane helix</keyword>
<dbReference type="Proteomes" id="UP000598271">
    <property type="component" value="Unassembled WGS sequence"/>
</dbReference>
<feature type="transmembrane region" description="Helical" evidence="1">
    <location>
        <begin position="262"/>
        <end position="280"/>
    </location>
</feature>
<reference evidence="3 4" key="1">
    <citation type="journal article" date="2014" name="Int. J. Syst. Evol. Microbiol.">
        <title>Complete genome sequence of Corynebacterium casei LMG S-19264T (=DSM 44701T), isolated from a smear-ripened cheese.</title>
        <authorList>
            <consortium name="US DOE Joint Genome Institute (JGI-PGF)"/>
            <person name="Walter F."/>
            <person name="Albersmeier A."/>
            <person name="Kalinowski J."/>
            <person name="Ruckert C."/>
        </authorList>
    </citation>
    <scope>NUCLEOTIDE SEQUENCE [LARGE SCALE GENOMIC DNA]</scope>
    <source>
        <strain evidence="3 4">KCTC 12866</strain>
    </source>
</reference>
<keyword evidence="1" id="KW-0812">Transmembrane</keyword>
<evidence type="ECO:0000259" key="2">
    <source>
        <dbReference type="Pfam" id="PF02517"/>
    </source>
</evidence>
<name>A0A8J3D258_9BACT</name>
<gene>
    <name evidence="3" type="ORF">GCM10007390_07700</name>
</gene>
<feature type="domain" description="CAAX prenyl protease 2/Lysostaphin resistance protein A-like" evidence="2">
    <location>
        <begin position="216"/>
        <end position="295"/>
    </location>
</feature>
<dbReference type="Pfam" id="PF02517">
    <property type="entry name" value="Rce1-like"/>
    <property type="match status" value="1"/>
</dbReference>
<feature type="transmembrane region" description="Helical" evidence="1">
    <location>
        <begin position="88"/>
        <end position="108"/>
    </location>
</feature>
<sequence>MRKIASCLRTYVHEDYERSLYLKEALFLVVLISINYTIGLEDRIIDAWIGNPIRIVWYFLLYATAYYGALLIWARHTGQMQIFRNRRVWLYSLFGMAVLGWDGGFYGYQAWSKELFGGQIYWFAFYGLSNLSSLLTIFMPLTLFYFLADDRSTRFYGLFKAQNVSPYLMLLAAMLPLVMWASFQPDFLRTYPSYRDSAADEFFGVAPWVTALAFELFYGFDFISTELLFRGFLIIGMAHLLGRGALLPMVVCYASLHFGKPLGETIGSVFGGYILGVIALQSRSVWGGILVHVGIAWAMELAAWVQLSR</sequence>
<keyword evidence="1" id="KW-0472">Membrane</keyword>
<feature type="transmembrane region" description="Helical" evidence="1">
    <location>
        <begin position="167"/>
        <end position="183"/>
    </location>
</feature>
<accession>A0A8J3D258</accession>
<feature type="transmembrane region" description="Helical" evidence="1">
    <location>
        <begin position="120"/>
        <end position="147"/>
    </location>
</feature>
<protein>
    <recommendedName>
        <fullName evidence="2">CAAX prenyl protease 2/Lysostaphin resistance protein A-like domain-containing protein</fullName>
    </recommendedName>
</protein>
<feature type="transmembrane region" description="Helical" evidence="1">
    <location>
        <begin position="203"/>
        <end position="220"/>
    </location>
</feature>
<feature type="transmembrane region" description="Helical" evidence="1">
    <location>
        <begin position="55"/>
        <end position="76"/>
    </location>
</feature>
<comment type="caution">
    <text evidence="3">The sequence shown here is derived from an EMBL/GenBank/DDBJ whole genome shotgun (WGS) entry which is preliminary data.</text>
</comment>
<dbReference type="GO" id="GO:0004175">
    <property type="term" value="F:endopeptidase activity"/>
    <property type="evidence" value="ECO:0007669"/>
    <property type="project" value="UniProtKB-ARBA"/>
</dbReference>
<keyword evidence="4" id="KW-1185">Reference proteome</keyword>
<dbReference type="AlphaFoldDB" id="A0A8J3D258"/>
<feature type="transmembrane region" description="Helical" evidence="1">
    <location>
        <begin position="287"/>
        <end position="307"/>
    </location>
</feature>
<feature type="transmembrane region" description="Helical" evidence="1">
    <location>
        <begin position="20"/>
        <end position="40"/>
    </location>
</feature>
<dbReference type="GO" id="GO:0080120">
    <property type="term" value="P:CAAX-box protein maturation"/>
    <property type="evidence" value="ECO:0007669"/>
    <property type="project" value="UniProtKB-ARBA"/>
</dbReference>
<organism evidence="3 4">
    <name type="scientific">Persicitalea jodogahamensis</name>
    <dbReference type="NCBI Taxonomy" id="402147"/>
    <lineage>
        <taxon>Bacteria</taxon>
        <taxon>Pseudomonadati</taxon>
        <taxon>Bacteroidota</taxon>
        <taxon>Cytophagia</taxon>
        <taxon>Cytophagales</taxon>
        <taxon>Spirosomataceae</taxon>
        <taxon>Persicitalea</taxon>
    </lineage>
</organism>
<evidence type="ECO:0000313" key="4">
    <source>
        <dbReference type="Proteomes" id="UP000598271"/>
    </source>
</evidence>
<evidence type="ECO:0000313" key="3">
    <source>
        <dbReference type="EMBL" id="GHB56776.1"/>
    </source>
</evidence>
<feature type="transmembrane region" description="Helical" evidence="1">
    <location>
        <begin position="232"/>
        <end position="256"/>
    </location>
</feature>